<sequence>VTVCCDSQAAIKRLRDTSYGPGQALAKWAINYARRLTWKRVKVEIRWVPGHKDLEGNEATDKAAKEAARRHLPGKDDRVGDTFTSLAFIKRHLTHAKWAASRRWIQKRTTKGNSYVPPKTIQPDPALFSAPKGIASRLMQLRTGHALIGTHCKKRHIGGVTDDTCRLCERYPESREHLFRHCPRWRMERKDLEAAVKKEAKTHPRLKTWRTWNMARFLAEPVFTPALLQFLKDTGVARCPPR</sequence>
<name>A0A5J5ENR3_9PEZI</name>
<dbReference type="InterPro" id="IPR012337">
    <property type="entry name" value="RNaseH-like_sf"/>
</dbReference>
<feature type="non-terminal residue" evidence="2">
    <location>
        <position position="1"/>
    </location>
</feature>
<evidence type="ECO:0000313" key="3">
    <source>
        <dbReference type="Proteomes" id="UP000326924"/>
    </source>
</evidence>
<evidence type="ECO:0000313" key="2">
    <source>
        <dbReference type="EMBL" id="KAA8897608.1"/>
    </source>
</evidence>
<evidence type="ECO:0000259" key="1">
    <source>
        <dbReference type="PROSITE" id="PS50879"/>
    </source>
</evidence>
<dbReference type="GO" id="GO:0003676">
    <property type="term" value="F:nucleic acid binding"/>
    <property type="evidence" value="ECO:0007669"/>
    <property type="project" value="InterPro"/>
</dbReference>
<dbReference type="EMBL" id="VXIS01000196">
    <property type="protein sequence ID" value="KAA8897608.1"/>
    <property type="molecule type" value="Genomic_DNA"/>
</dbReference>
<dbReference type="CDD" id="cd09276">
    <property type="entry name" value="Rnase_HI_RT_non_LTR"/>
    <property type="match status" value="1"/>
</dbReference>
<keyword evidence="3" id="KW-1185">Reference proteome</keyword>
<comment type="caution">
    <text evidence="2">The sequence shown here is derived from an EMBL/GenBank/DDBJ whole genome shotgun (WGS) entry which is preliminary data.</text>
</comment>
<gene>
    <name evidence="2" type="ORF">FN846DRAFT_992348</name>
</gene>
<dbReference type="InterPro" id="IPR036397">
    <property type="entry name" value="RNaseH_sf"/>
</dbReference>
<dbReference type="InterPro" id="IPR002156">
    <property type="entry name" value="RNaseH_domain"/>
</dbReference>
<dbReference type="Proteomes" id="UP000326924">
    <property type="component" value="Unassembled WGS sequence"/>
</dbReference>
<dbReference type="AlphaFoldDB" id="A0A5J5ENR3"/>
<feature type="domain" description="RNase H type-1" evidence="1">
    <location>
        <begin position="1"/>
        <end position="69"/>
    </location>
</feature>
<protein>
    <recommendedName>
        <fullName evidence="1">RNase H type-1 domain-containing protein</fullName>
    </recommendedName>
</protein>
<dbReference type="SUPFAM" id="SSF53098">
    <property type="entry name" value="Ribonuclease H-like"/>
    <property type="match status" value="1"/>
</dbReference>
<dbReference type="Gene3D" id="3.30.420.10">
    <property type="entry name" value="Ribonuclease H-like superfamily/Ribonuclease H"/>
    <property type="match status" value="1"/>
</dbReference>
<proteinExistence type="predicted"/>
<dbReference type="InParanoid" id="A0A5J5ENR3"/>
<dbReference type="GO" id="GO:0004523">
    <property type="term" value="F:RNA-DNA hybrid ribonuclease activity"/>
    <property type="evidence" value="ECO:0007669"/>
    <property type="project" value="InterPro"/>
</dbReference>
<dbReference type="PROSITE" id="PS50879">
    <property type="entry name" value="RNASE_H_1"/>
    <property type="match status" value="1"/>
</dbReference>
<dbReference type="OrthoDB" id="4509585at2759"/>
<reference evidence="2 3" key="1">
    <citation type="submission" date="2019-09" db="EMBL/GenBank/DDBJ databases">
        <title>Draft genome of the ectomycorrhizal ascomycete Sphaerosporella brunnea.</title>
        <authorList>
            <consortium name="DOE Joint Genome Institute"/>
            <person name="Benucci G.M."/>
            <person name="Marozzi G."/>
            <person name="Antonielli L."/>
            <person name="Sanchez S."/>
            <person name="Marco P."/>
            <person name="Wang X."/>
            <person name="Falini L.B."/>
            <person name="Barry K."/>
            <person name="Haridas S."/>
            <person name="Lipzen A."/>
            <person name="Labutti K."/>
            <person name="Grigoriev I.V."/>
            <person name="Murat C."/>
            <person name="Martin F."/>
            <person name="Albertini E."/>
            <person name="Donnini D."/>
            <person name="Bonito G."/>
        </authorList>
    </citation>
    <scope>NUCLEOTIDE SEQUENCE [LARGE SCALE GENOMIC DNA]</scope>
    <source>
        <strain evidence="2 3">Sb_GMNB300</strain>
    </source>
</reference>
<accession>A0A5J5ENR3</accession>
<organism evidence="2 3">
    <name type="scientific">Sphaerosporella brunnea</name>
    <dbReference type="NCBI Taxonomy" id="1250544"/>
    <lineage>
        <taxon>Eukaryota</taxon>
        <taxon>Fungi</taxon>
        <taxon>Dikarya</taxon>
        <taxon>Ascomycota</taxon>
        <taxon>Pezizomycotina</taxon>
        <taxon>Pezizomycetes</taxon>
        <taxon>Pezizales</taxon>
        <taxon>Pyronemataceae</taxon>
        <taxon>Sphaerosporella</taxon>
    </lineage>
</organism>